<evidence type="ECO:0000313" key="2">
    <source>
        <dbReference type="EMBL" id="RPB08593.1"/>
    </source>
</evidence>
<proteinExistence type="predicted"/>
<dbReference type="InParanoid" id="A0A3N4KDJ0"/>
<evidence type="ECO:0000313" key="3">
    <source>
        <dbReference type="Proteomes" id="UP000277580"/>
    </source>
</evidence>
<feature type="region of interest" description="Disordered" evidence="1">
    <location>
        <begin position="19"/>
        <end position="42"/>
    </location>
</feature>
<evidence type="ECO:0000256" key="1">
    <source>
        <dbReference type="SAM" id="MobiDB-lite"/>
    </source>
</evidence>
<reference evidence="2 3" key="1">
    <citation type="journal article" date="2018" name="Nat. Ecol. Evol.">
        <title>Pezizomycetes genomes reveal the molecular basis of ectomycorrhizal truffle lifestyle.</title>
        <authorList>
            <person name="Murat C."/>
            <person name="Payen T."/>
            <person name="Noel B."/>
            <person name="Kuo A."/>
            <person name="Morin E."/>
            <person name="Chen J."/>
            <person name="Kohler A."/>
            <person name="Krizsan K."/>
            <person name="Balestrini R."/>
            <person name="Da Silva C."/>
            <person name="Montanini B."/>
            <person name="Hainaut M."/>
            <person name="Levati E."/>
            <person name="Barry K.W."/>
            <person name="Belfiori B."/>
            <person name="Cichocki N."/>
            <person name="Clum A."/>
            <person name="Dockter R.B."/>
            <person name="Fauchery L."/>
            <person name="Guy J."/>
            <person name="Iotti M."/>
            <person name="Le Tacon F."/>
            <person name="Lindquist E.A."/>
            <person name="Lipzen A."/>
            <person name="Malagnac F."/>
            <person name="Mello A."/>
            <person name="Molinier V."/>
            <person name="Miyauchi S."/>
            <person name="Poulain J."/>
            <person name="Riccioni C."/>
            <person name="Rubini A."/>
            <person name="Sitrit Y."/>
            <person name="Splivallo R."/>
            <person name="Traeger S."/>
            <person name="Wang M."/>
            <person name="Zifcakova L."/>
            <person name="Wipf D."/>
            <person name="Zambonelli A."/>
            <person name="Paolocci F."/>
            <person name="Nowrousian M."/>
            <person name="Ottonello S."/>
            <person name="Baldrian P."/>
            <person name="Spatafora J.W."/>
            <person name="Henrissat B."/>
            <person name="Nagy L.G."/>
            <person name="Aury J.M."/>
            <person name="Wincker P."/>
            <person name="Grigoriev I.V."/>
            <person name="Bonfante P."/>
            <person name="Martin F.M."/>
        </authorList>
    </citation>
    <scope>NUCLEOTIDE SEQUENCE [LARGE SCALE GENOMIC DNA]</scope>
    <source>
        <strain evidence="2 3">CCBAS932</strain>
    </source>
</reference>
<dbReference type="OrthoDB" id="2424936at2759"/>
<accession>A0A3N4KDJ0</accession>
<sequence length="259" mass="28592">MKRTLASAKSSLYTLNKTSRATGATSTTTTSLNTSPPGKAAKEDYIERRSWSISLHAKRSFFSGTDPGIVVTSVTVPRTLESIFASINHFQALTDSSDGAPRGNTAKKLAKEKREREVRMKRVYGKITAQERRHIRAHAQLPPDAPKPVLIHCVGHWQGINSCIKGHSRREMKQIREQHRVYGNVAITNEYNSSKTCPLCSSKVHLARRTVDGKERVVRLHGAVECVHPRCPARRIPHTTRGRDADAAANIALSGASII</sequence>
<keyword evidence="3" id="KW-1185">Reference proteome</keyword>
<dbReference type="STRING" id="1392247.A0A3N4KDJ0"/>
<gene>
    <name evidence="2" type="ORF">P167DRAFT_608616</name>
</gene>
<dbReference type="AlphaFoldDB" id="A0A3N4KDJ0"/>
<protein>
    <submittedName>
        <fullName evidence="2">Uncharacterized protein</fullName>
    </submittedName>
</protein>
<name>A0A3N4KDJ0_9PEZI</name>
<dbReference type="EMBL" id="ML119161">
    <property type="protein sequence ID" value="RPB08593.1"/>
    <property type="molecule type" value="Genomic_DNA"/>
</dbReference>
<feature type="compositionally biased region" description="Low complexity" evidence="1">
    <location>
        <begin position="19"/>
        <end position="35"/>
    </location>
</feature>
<organism evidence="2 3">
    <name type="scientific">Morchella conica CCBAS932</name>
    <dbReference type="NCBI Taxonomy" id="1392247"/>
    <lineage>
        <taxon>Eukaryota</taxon>
        <taxon>Fungi</taxon>
        <taxon>Dikarya</taxon>
        <taxon>Ascomycota</taxon>
        <taxon>Pezizomycotina</taxon>
        <taxon>Pezizomycetes</taxon>
        <taxon>Pezizales</taxon>
        <taxon>Morchellaceae</taxon>
        <taxon>Morchella</taxon>
    </lineage>
</organism>
<dbReference type="Proteomes" id="UP000277580">
    <property type="component" value="Unassembled WGS sequence"/>
</dbReference>